<sequence length="77" mass="8326">MCVLQKFALMLIVIGAVNGGLIGLFQYVLDVVVFGGQHTGFSRIIYSIGGIAGLLSLSLFFSSESLSKPNFQKRPPY</sequence>
<dbReference type="PANTHER" id="PTHR37304">
    <property type="entry name" value="MEMBRANE PROTEIN-RELATED"/>
    <property type="match status" value="1"/>
</dbReference>
<keyword evidence="1" id="KW-0472">Membrane</keyword>
<gene>
    <name evidence="2" type="ORF">CHH57_22225</name>
</gene>
<evidence type="ECO:0000256" key="1">
    <source>
        <dbReference type="SAM" id="Phobius"/>
    </source>
</evidence>
<dbReference type="InterPro" id="IPR007211">
    <property type="entry name" value="DUF378"/>
</dbReference>
<dbReference type="Proteomes" id="UP000216961">
    <property type="component" value="Unassembled WGS sequence"/>
</dbReference>
<feature type="transmembrane region" description="Helical" evidence="1">
    <location>
        <begin position="41"/>
        <end position="61"/>
    </location>
</feature>
<accession>A0AA91YYN3</accession>
<dbReference type="PANTHER" id="PTHR37304:SF1">
    <property type="entry name" value="MEMBRANE PROTEIN"/>
    <property type="match status" value="1"/>
</dbReference>
<dbReference type="EMBL" id="NPBQ01000134">
    <property type="protein sequence ID" value="PAD80977.1"/>
    <property type="molecule type" value="Genomic_DNA"/>
</dbReference>
<dbReference type="Pfam" id="PF04070">
    <property type="entry name" value="DUF378"/>
    <property type="match status" value="1"/>
</dbReference>
<dbReference type="RefSeq" id="WP_095333792.1">
    <property type="nucleotide sequence ID" value="NZ_CP026040.1"/>
</dbReference>
<reference evidence="2 3" key="1">
    <citation type="submission" date="2017-07" db="EMBL/GenBank/DDBJ databases">
        <title>Isolation and whole genome analysis of endospore-forming bacteria from heroin.</title>
        <authorList>
            <person name="Kalinowski J."/>
            <person name="Ahrens B."/>
            <person name="Al-Dilaimi A."/>
            <person name="Winkler A."/>
            <person name="Wibberg D."/>
            <person name="Schleenbecker U."/>
            <person name="Ruckert C."/>
            <person name="Wolfel R."/>
            <person name="Grass G."/>
        </authorList>
    </citation>
    <scope>NUCLEOTIDE SEQUENCE [LARGE SCALE GENOMIC DNA]</scope>
    <source>
        <strain evidence="2 3">7521-2</strain>
    </source>
</reference>
<comment type="caution">
    <text evidence="2">The sequence shown here is derived from an EMBL/GenBank/DDBJ whole genome shotgun (WGS) entry which is preliminary data.</text>
</comment>
<keyword evidence="1" id="KW-0812">Transmembrane</keyword>
<proteinExistence type="predicted"/>
<organism evidence="2 3">
    <name type="scientific">Niallia circulans</name>
    <name type="common">Bacillus circulans</name>
    <dbReference type="NCBI Taxonomy" id="1397"/>
    <lineage>
        <taxon>Bacteria</taxon>
        <taxon>Bacillati</taxon>
        <taxon>Bacillota</taxon>
        <taxon>Bacilli</taxon>
        <taxon>Bacillales</taxon>
        <taxon>Bacillaceae</taxon>
        <taxon>Niallia</taxon>
    </lineage>
</organism>
<protein>
    <submittedName>
        <fullName evidence="2">DUF378 domain-containing protein</fullName>
    </submittedName>
</protein>
<evidence type="ECO:0000313" key="3">
    <source>
        <dbReference type="Proteomes" id="UP000216961"/>
    </source>
</evidence>
<dbReference type="AlphaFoldDB" id="A0AA91YYN3"/>
<keyword evidence="1" id="KW-1133">Transmembrane helix</keyword>
<feature type="transmembrane region" description="Helical" evidence="1">
    <location>
        <begin position="7"/>
        <end position="29"/>
    </location>
</feature>
<name>A0AA91YYN3_NIACI</name>
<evidence type="ECO:0000313" key="2">
    <source>
        <dbReference type="EMBL" id="PAD80977.1"/>
    </source>
</evidence>